<dbReference type="InterPro" id="IPR036291">
    <property type="entry name" value="NAD(P)-bd_dom_sf"/>
</dbReference>
<dbReference type="NCBIfam" id="NF004843">
    <property type="entry name" value="PRK06194.1"/>
    <property type="match status" value="1"/>
</dbReference>
<dbReference type="SUPFAM" id="SSF51735">
    <property type="entry name" value="NAD(P)-binding Rossmann-fold domains"/>
    <property type="match status" value="1"/>
</dbReference>
<dbReference type="CDD" id="cd05233">
    <property type="entry name" value="SDR_c"/>
    <property type="match status" value="1"/>
</dbReference>
<dbReference type="RefSeq" id="WP_133610953.1">
    <property type="nucleotide sequence ID" value="NZ_SNXW01000011.1"/>
</dbReference>
<dbReference type="Proteomes" id="UP000294593">
    <property type="component" value="Unassembled WGS sequence"/>
</dbReference>
<evidence type="ECO:0000256" key="1">
    <source>
        <dbReference type="ARBA" id="ARBA00006484"/>
    </source>
</evidence>
<evidence type="ECO:0000256" key="3">
    <source>
        <dbReference type="RuleBase" id="RU000363"/>
    </source>
</evidence>
<sequence>MSNLTLQGGQTAVITGAGSGFGLELARLAAKKGLNLVLTDVQQDALDEAVAELSATGEQTGTKVAALRGDVSRAEDVQALADLCMERFGAPHIVINNAGVAHGGLIWEHTQRDWEWVLGVNLFGVVHGLRVFTPLMLAAAQKDPAYRGHMVNVASMAGLLNSPNMGAYNVSKHAVVSLSETLYQDLALVTEQVHASVLCPYFVPTGIHMSHRNRPKEMRSEGKPTASQMIAQAMSTKAVTSGKVTASDTAALVFDAIEKGQFYIYTHPQALGMVQTRLEDVVQGRNPTDPFAGKPEIGQQLKTALRDAMKG</sequence>
<proteinExistence type="inferred from homology"/>
<gene>
    <name evidence="4" type="ORF">EV672_11111</name>
</gene>
<dbReference type="PRINTS" id="PR00081">
    <property type="entry name" value="GDHRDH"/>
</dbReference>
<dbReference type="AlphaFoldDB" id="A0A4R6R556"/>
<comment type="similarity">
    <text evidence="1 3">Belongs to the short-chain dehydrogenases/reductases (SDR) family.</text>
</comment>
<dbReference type="InterPro" id="IPR002347">
    <property type="entry name" value="SDR_fam"/>
</dbReference>
<keyword evidence="2" id="KW-0560">Oxidoreductase</keyword>
<dbReference type="Gene3D" id="3.40.50.720">
    <property type="entry name" value="NAD(P)-binding Rossmann-like Domain"/>
    <property type="match status" value="1"/>
</dbReference>
<accession>A0A4R6R556</accession>
<comment type="caution">
    <text evidence="4">The sequence shown here is derived from an EMBL/GenBank/DDBJ whole genome shotgun (WGS) entry which is preliminary data.</text>
</comment>
<dbReference type="GO" id="GO:0016020">
    <property type="term" value="C:membrane"/>
    <property type="evidence" value="ECO:0007669"/>
    <property type="project" value="TreeGrafter"/>
</dbReference>
<evidence type="ECO:0000313" key="5">
    <source>
        <dbReference type="Proteomes" id="UP000294593"/>
    </source>
</evidence>
<protein>
    <submittedName>
        <fullName evidence="4">Short-subunit dehydrogenase</fullName>
    </submittedName>
</protein>
<organism evidence="4 5">
    <name type="scientific">Aquabacterium commune</name>
    <dbReference type="NCBI Taxonomy" id="70586"/>
    <lineage>
        <taxon>Bacteria</taxon>
        <taxon>Pseudomonadati</taxon>
        <taxon>Pseudomonadota</taxon>
        <taxon>Betaproteobacteria</taxon>
        <taxon>Burkholderiales</taxon>
        <taxon>Aquabacterium</taxon>
    </lineage>
</organism>
<dbReference type="EMBL" id="SNXW01000011">
    <property type="protein sequence ID" value="TDP80676.1"/>
    <property type="molecule type" value="Genomic_DNA"/>
</dbReference>
<name>A0A4R6R556_9BURK</name>
<dbReference type="PANTHER" id="PTHR44196:SF1">
    <property type="entry name" value="DEHYDROGENASE_REDUCTASE SDR FAMILY MEMBER 7B"/>
    <property type="match status" value="1"/>
</dbReference>
<dbReference type="PRINTS" id="PR00080">
    <property type="entry name" value="SDRFAMILY"/>
</dbReference>
<keyword evidence="5" id="KW-1185">Reference proteome</keyword>
<evidence type="ECO:0000256" key="2">
    <source>
        <dbReference type="ARBA" id="ARBA00023002"/>
    </source>
</evidence>
<reference evidence="4 5" key="1">
    <citation type="submission" date="2019-03" db="EMBL/GenBank/DDBJ databases">
        <title>Genomic Encyclopedia of Type Strains, Phase IV (KMG-IV): sequencing the most valuable type-strain genomes for metagenomic binning, comparative biology and taxonomic classification.</title>
        <authorList>
            <person name="Goeker M."/>
        </authorList>
    </citation>
    <scope>NUCLEOTIDE SEQUENCE [LARGE SCALE GENOMIC DNA]</scope>
    <source>
        <strain evidence="4 5">DSM 11901</strain>
    </source>
</reference>
<evidence type="ECO:0000313" key="4">
    <source>
        <dbReference type="EMBL" id="TDP80676.1"/>
    </source>
</evidence>
<dbReference type="GO" id="GO:0016491">
    <property type="term" value="F:oxidoreductase activity"/>
    <property type="evidence" value="ECO:0007669"/>
    <property type="project" value="UniProtKB-KW"/>
</dbReference>
<dbReference type="PANTHER" id="PTHR44196">
    <property type="entry name" value="DEHYDROGENASE/REDUCTASE SDR FAMILY MEMBER 7B"/>
    <property type="match status" value="1"/>
</dbReference>
<dbReference type="OrthoDB" id="4690547at2"/>
<dbReference type="Pfam" id="PF00106">
    <property type="entry name" value="adh_short"/>
    <property type="match status" value="1"/>
</dbReference>